<feature type="domain" description="HTH cro/C1-type" evidence="1">
    <location>
        <begin position="17"/>
        <end position="72"/>
    </location>
</feature>
<evidence type="ECO:0000259" key="1">
    <source>
        <dbReference type="PROSITE" id="PS50943"/>
    </source>
</evidence>
<dbReference type="EMBL" id="JBHSIW010000024">
    <property type="protein sequence ID" value="MFC4905093.1"/>
    <property type="molecule type" value="Genomic_DNA"/>
</dbReference>
<dbReference type="SUPFAM" id="SSF47413">
    <property type="entry name" value="lambda repressor-like DNA-binding domains"/>
    <property type="match status" value="1"/>
</dbReference>
<organism evidence="2 3">
    <name type="scientific">Kocuria oceani</name>
    <dbReference type="NCBI Taxonomy" id="988827"/>
    <lineage>
        <taxon>Bacteria</taxon>
        <taxon>Bacillati</taxon>
        <taxon>Actinomycetota</taxon>
        <taxon>Actinomycetes</taxon>
        <taxon>Micrococcales</taxon>
        <taxon>Micrococcaceae</taxon>
        <taxon>Kocuria</taxon>
    </lineage>
</organism>
<dbReference type="InterPro" id="IPR010982">
    <property type="entry name" value="Lambda_DNA-bd_dom_sf"/>
</dbReference>
<dbReference type="Pfam" id="PF13443">
    <property type="entry name" value="HTH_26"/>
    <property type="match status" value="1"/>
</dbReference>
<dbReference type="PANTHER" id="PTHR37301:SF1">
    <property type="entry name" value="DNA-BINDING PROTEIN"/>
    <property type="match status" value="1"/>
</dbReference>
<evidence type="ECO:0000313" key="3">
    <source>
        <dbReference type="Proteomes" id="UP001595797"/>
    </source>
</evidence>
<dbReference type="InterPro" id="IPR001387">
    <property type="entry name" value="Cro/C1-type_HTH"/>
</dbReference>
<reference evidence="3" key="1">
    <citation type="journal article" date="2019" name="Int. J. Syst. Evol. Microbiol.">
        <title>The Global Catalogue of Microorganisms (GCM) 10K type strain sequencing project: providing services to taxonomists for standard genome sequencing and annotation.</title>
        <authorList>
            <consortium name="The Broad Institute Genomics Platform"/>
            <consortium name="The Broad Institute Genome Sequencing Center for Infectious Disease"/>
            <person name="Wu L."/>
            <person name="Ma J."/>
        </authorList>
    </citation>
    <scope>NUCLEOTIDE SEQUENCE [LARGE SCALE GENOMIC DNA]</scope>
    <source>
        <strain evidence="3">CGMCC 4.6946</strain>
    </source>
</reference>
<accession>A0ABV9TNJ9</accession>
<sequence length="87" mass="9327">MAPAKNETDQQLITCHLTELLAARGMTLTELGKRAGISIVNLSLLKNNHAKAIRFTTLHAVCQALECEVGDLLTITPDPDPSAKASM</sequence>
<dbReference type="Proteomes" id="UP001595797">
    <property type="component" value="Unassembled WGS sequence"/>
</dbReference>
<dbReference type="Gene3D" id="1.10.260.40">
    <property type="entry name" value="lambda repressor-like DNA-binding domains"/>
    <property type="match status" value="1"/>
</dbReference>
<proteinExistence type="predicted"/>
<dbReference type="PROSITE" id="PS50943">
    <property type="entry name" value="HTH_CROC1"/>
    <property type="match status" value="1"/>
</dbReference>
<comment type="caution">
    <text evidence="2">The sequence shown here is derived from an EMBL/GenBank/DDBJ whole genome shotgun (WGS) entry which is preliminary data.</text>
</comment>
<dbReference type="SMART" id="SM00530">
    <property type="entry name" value="HTH_XRE"/>
    <property type="match status" value="1"/>
</dbReference>
<dbReference type="CDD" id="cd00093">
    <property type="entry name" value="HTH_XRE"/>
    <property type="match status" value="1"/>
</dbReference>
<evidence type="ECO:0000313" key="2">
    <source>
        <dbReference type="EMBL" id="MFC4905093.1"/>
    </source>
</evidence>
<dbReference type="PANTHER" id="PTHR37301">
    <property type="entry name" value="DNA-BINDING PROTEIN-RELATED"/>
    <property type="match status" value="1"/>
</dbReference>
<protein>
    <submittedName>
        <fullName evidence="2">Helix-turn-helix domain-containing protein</fullName>
    </submittedName>
</protein>
<name>A0ABV9TNJ9_9MICC</name>
<keyword evidence="3" id="KW-1185">Reference proteome</keyword>
<dbReference type="RefSeq" id="WP_277551299.1">
    <property type="nucleotide sequence ID" value="NZ_JARAMH010000008.1"/>
</dbReference>
<gene>
    <name evidence="2" type="ORF">ACFPCS_16105</name>
</gene>